<reference evidence="1 2" key="1">
    <citation type="submission" date="2016-10" db="EMBL/GenBank/DDBJ databases">
        <authorList>
            <person name="de Groot N.N."/>
        </authorList>
    </citation>
    <scope>NUCLEOTIDE SEQUENCE [LARGE SCALE GENOMIC DNA]</scope>
    <source>
        <strain evidence="1">1</strain>
    </source>
</reference>
<proteinExistence type="predicted"/>
<dbReference type="EMBL" id="FMWO01000092">
    <property type="protein sequence ID" value="SCZ86877.1"/>
    <property type="molecule type" value="Genomic_DNA"/>
</dbReference>
<evidence type="ECO:0000313" key="1">
    <source>
        <dbReference type="EMBL" id="SCZ86877.1"/>
    </source>
</evidence>
<protein>
    <submittedName>
        <fullName evidence="1">Uncharacterized protein</fullName>
    </submittedName>
</protein>
<dbReference type="STRING" id="51642.NSMM_800071"/>
<name>A0A1G5SIQ9_9PROT</name>
<evidence type="ECO:0000313" key="2">
    <source>
        <dbReference type="Proteomes" id="UP000198729"/>
    </source>
</evidence>
<dbReference type="AlphaFoldDB" id="A0A1G5SIQ9"/>
<gene>
    <name evidence="1" type="ORF">NSMM_800071</name>
</gene>
<dbReference type="Proteomes" id="UP000198729">
    <property type="component" value="Unassembled WGS sequence"/>
</dbReference>
<keyword evidence="2" id="KW-1185">Reference proteome</keyword>
<sequence>MSNLNELAEVEDSKLTLIELLECFRWLTHTNTSTPRLEEIIWRGAYLYYLTKIVENQMS</sequence>
<accession>A0A1G5SIQ9</accession>
<organism evidence="1 2">
    <name type="scientific">Nitrosomonas mobilis</name>
    <dbReference type="NCBI Taxonomy" id="51642"/>
    <lineage>
        <taxon>Bacteria</taxon>
        <taxon>Pseudomonadati</taxon>
        <taxon>Pseudomonadota</taxon>
        <taxon>Betaproteobacteria</taxon>
        <taxon>Nitrosomonadales</taxon>
        <taxon>Nitrosomonadaceae</taxon>
        <taxon>Nitrosomonas</taxon>
    </lineage>
</organism>